<keyword evidence="2" id="KW-1185">Reference proteome</keyword>
<protein>
    <submittedName>
        <fullName evidence="1">Uncharacterized protein</fullName>
    </submittedName>
</protein>
<reference evidence="1" key="1">
    <citation type="submission" date="2022-04" db="EMBL/GenBank/DDBJ databases">
        <title>Genome of the entomopathogenic fungus Entomophthora muscae.</title>
        <authorList>
            <person name="Elya C."/>
            <person name="Lovett B.R."/>
            <person name="Lee E."/>
            <person name="Macias A.M."/>
            <person name="Hajek A.E."/>
            <person name="De Bivort B.L."/>
            <person name="Kasson M.T."/>
            <person name="De Fine Licht H.H."/>
            <person name="Stajich J.E."/>
        </authorList>
    </citation>
    <scope>NUCLEOTIDE SEQUENCE</scope>
    <source>
        <strain evidence="1">Berkeley</strain>
    </source>
</reference>
<organism evidence="1 2">
    <name type="scientific">Entomophthora muscae</name>
    <dbReference type="NCBI Taxonomy" id="34485"/>
    <lineage>
        <taxon>Eukaryota</taxon>
        <taxon>Fungi</taxon>
        <taxon>Fungi incertae sedis</taxon>
        <taxon>Zoopagomycota</taxon>
        <taxon>Entomophthoromycotina</taxon>
        <taxon>Entomophthoromycetes</taxon>
        <taxon>Entomophthorales</taxon>
        <taxon>Entomophthoraceae</taxon>
        <taxon>Entomophthora</taxon>
    </lineage>
</organism>
<accession>A0ACC2U495</accession>
<sequence length="79" mass="8796">MAFQAWPASPVGVQLDSGIFLTLVHPILSYDYSKLGVAYLAMLGLTEQVIPYRGVWGPWSTAANYVMRMAPIIYWAFPS</sequence>
<name>A0ACC2U495_9FUNG</name>
<evidence type="ECO:0000313" key="1">
    <source>
        <dbReference type="EMBL" id="KAJ9081835.1"/>
    </source>
</evidence>
<proteinExistence type="predicted"/>
<comment type="caution">
    <text evidence="1">The sequence shown here is derived from an EMBL/GenBank/DDBJ whole genome shotgun (WGS) entry which is preliminary data.</text>
</comment>
<gene>
    <name evidence="1" type="ORF">DSO57_1010512</name>
</gene>
<evidence type="ECO:0000313" key="2">
    <source>
        <dbReference type="Proteomes" id="UP001165960"/>
    </source>
</evidence>
<dbReference type="EMBL" id="QTSX02001455">
    <property type="protein sequence ID" value="KAJ9081835.1"/>
    <property type="molecule type" value="Genomic_DNA"/>
</dbReference>
<dbReference type="Proteomes" id="UP001165960">
    <property type="component" value="Unassembled WGS sequence"/>
</dbReference>